<dbReference type="AlphaFoldDB" id="A0A845PQL6"/>
<evidence type="ECO:0000313" key="1">
    <source>
        <dbReference type="EMBL" id="NAW50589.1"/>
    </source>
</evidence>
<name>A0A845PQL6_9FLAO</name>
<proteinExistence type="predicted"/>
<gene>
    <name evidence="1" type="ORF">GNY06_04045</name>
</gene>
<dbReference type="RefSeq" id="WP_166518919.1">
    <property type="nucleotide sequence ID" value="NZ_JAAABJ010000364.1"/>
</dbReference>
<sequence>MWLSTDPLAEQMPNWSPYLYTFNNPVRLIDPTGMVPEDWIKQGNRIFYDAAVNGTFEARSKYGSSAQSITGYHVSRNGLTADYDLGKDGSIGISRGALAFLNHTTSVYSTGNIETGGATIEGWGGQRGSQGATITSPNPMYGKSHFDYVMVETNPLMPLIAGVVSPPLGFLSGVAQTFNDFSEGNYVGGVIGGFALGASSKFGSKFVHGEYKIMTNGLPKDGKFQYGIRNTETNFQFRLERHRLQTAGGGEKAVHFNYGTEGSKHFFPVNASKYRPYVRQ</sequence>
<comment type="caution">
    <text evidence="1">The sequence shown here is derived from an EMBL/GenBank/DDBJ whole genome shotgun (WGS) entry which is preliminary data.</text>
</comment>
<reference evidence="1 2" key="1">
    <citation type="submission" date="2019-11" db="EMBL/GenBank/DDBJ databases">
        <title>Characterization of Elizabethkingia argenteiflava sp. nov., isolated from inner surface of Soybean Pods.</title>
        <authorList>
            <person name="Mo S."/>
        </authorList>
    </citation>
    <scope>NUCLEOTIDE SEQUENCE [LARGE SCALE GENOMIC DNA]</scope>
    <source>
        <strain evidence="1 2">YB22</strain>
    </source>
</reference>
<dbReference type="Gene3D" id="2.180.10.10">
    <property type="entry name" value="RHS repeat-associated core"/>
    <property type="match status" value="1"/>
</dbReference>
<dbReference type="Proteomes" id="UP000553459">
    <property type="component" value="Unassembled WGS sequence"/>
</dbReference>
<protein>
    <recommendedName>
        <fullName evidence="3">RHS repeat-associated core domain-containing protein</fullName>
    </recommendedName>
</protein>
<keyword evidence="2" id="KW-1185">Reference proteome</keyword>
<accession>A0A845PQL6</accession>
<dbReference type="EMBL" id="JAAABJ010000364">
    <property type="protein sequence ID" value="NAW50589.1"/>
    <property type="molecule type" value="Genomic_DNA"/>
</dbReference>
<evidence type="ECO:0000313" key="2">
    <source>
        <dbReference type="Proteomes" id="UP000553459"/>
    </source>
</evidence>
<organism evidence="1 2">
    <name type="scientific">Elizabethkingia argenteiflava</name>
    <dbReference type="NCBI Taxonomy" id="2681556"/>
    <lineage>
        <taxon>Bacteria</taxon>
        <taxon>Pseudomonadati</taxon>
        <taxon>Bacteroidota</taxon>
        <taxon>Flavobacteriia</taxon>
        <taxon>Flavobacteriales</taxon>
        <taxon>Weeksellaceae</taxon>
        <taxon>Elizabethkingia</taxon>
    </lineage>
</organism>
<evidence type="ECO:0008006" key="3">
    <source>
        <dbReference type="Google" id="ProtNLM"/>
    </source>
</evidence>